<evidence type="ECO:0000313" key="4">
    <source>
        <dbReference type="Proteomes" id="UP000286921"/>
    </source>
</evidence>
<dbReference type="STRING" id="105351.A0A401L373"/>
<name>A0A401L373_ASPAW</name>
<evidence type="ECO:0000256" key="2">
    <source>
        <dbReference type="SAM" id="SignalP"/>
    </source>
</evidence>
<dbReference type="FunFam" id="3.40.720.10:FF:000052">
    <property type="entry name" value="Phosphatidylglycerol specific phospholipase, putative"/>
    <property type="match status" value="1"/>
</dbReference>
<dbReference type="Pfam" id="PF04185">
    <property type="entry name" value="Phosphoesterase"/>
    <property type="match status" value="2"/>
</dbReference>
<keyword evidence="1" id="KW-0378">Hydrolase</keyword>
<organism evidence="3 4">
    <name type="scientific">Aspergillus awamori</name>
    <name type="common">Black koji mold</name>
    <dbReference type="NCBI Taxonomy" id="105351"/>
    <lineage>
        <taxon>Eukaryota</taxon>
        <taxon>Fungi</taxon>
        <taxon>Dikarya</taxon>
        <taxon>Ascomycota</taxon>
        <taxon>Pezizomycotina</taxon>
        <taxon>Eurotiomycetes</taxon>
        <taxon>Eurotiomycetidae</taxon>
        <taxon>Eurotiales</taxon>
        <taxon>Aspergillaceae</taxon>
        <taxon>Aspergillus</taxon>
    </lineage>
</organism>
<feature type="signal peptide" evidence="2">
    <location>
        <begin position="1"/>
        <end position="18"/>
    </location>
</feature>
<dbReference type="GO" id="GO:0009395">
    <property type="term" value="P:phospholipid catabolic process"/>
    <property type="evidence" value="ECO:0007669"/>
    <property type="project" value="TreeGrafter"/>
</dbReference>
<dbReference type="PANTHER" id="PTHR31956">
    <property type="entry name" value="NON-SPECIFIC PHOSPHOLIPASE C4-RELATED"/>
    <property type="match status" value="1"/>
</dbReference>
<reference evidence="3 4" key="1">
    <citation type="submission" date="2016-09" db="EMBL/GenBank/DDBJ databases">
        <title>Aspergillus awamori IFM 58123T.</title>
        <authorList>
            <person name="Kusuya Y."/>
            <person name="Shimizu M."/>
            <person name="Takahashi H."/>
            <person name="Yaguchi T."/>
        </authorList>
    </citation>
    <scope>NUCLEOTIDE SEQUENCE [LARGE SCALE GENOMIC DNA]</scope>
    <source>
        <strain evidence="3 4">IFM 58123</strain>
    </source>
</reference>
<dbReference type="AlphaFoldDB" id="A0A401L373"/>
<sequence>MHPSALVGLLAFAAAASAIPANPSHKAHSDSAIQNLKSKIKNVVVLVMENRSLDNLLGGQTIKGLENPINNGPYCNPYNITDLSQGTVCSAARDYDSVTDDPDHAVYGNNIEFYGTFTPDNAAIAQGKLTPSQQGFVTEQLRLYSADANRTELSVQVMNYYTEQQVPVLTSLVQNYVVFNHWHSDVPGVRTPLPPLPHLSAGNLLTQIQPTNPNRAALTSGTSYGHGTNDEAFDNHAFPQRSIFQQLTETGHSWINYWDTAGGTGPDAEFYNWTYTSNNTDKVKALEQFYTDAAAGALPEFSYVNPSCCGVGTNSMHPSGLISDGEKLIKNVYDALRAGPQWNETLFILSFDETGGFHDHVPPPLAPRPDNLTYTATTPSGEDYTFNFNRLGGRIPTLLISPWVGKGYVEQKGTSVTGESVSYSASSILRTLGYLWDFDPFTPRVEYAPSFEHLVQTRARDNTPTALPSPVPFRK</sequence>
<feature type="chain" id="PRO_5019300505" evidence="2">
    <location>
        <begin position="19"/>
        <end position="475"/>
    </location>
</feature>
<keyword evidence="4" id="KW-1185">Reference proteome</keyword>
<comment type="caution">
    <text evidence="3">The sequence shown here is derived from an EMBL/GenBank/DDBJ whole genome shotgun (WGS) entry which is preliminary data.</text>
</comment>
<evidence type="ECO:0000256" key="1">
    <source>
        <dbReference type="ARBA" id="ARBA00022801"/>
    </source>
</evidence>
<dbReference type="Proteomes" id="UP000286921">
    <property type="component" value="Unassembled WGS sequence"/>
</dbReference>
<evidence type="ECO:0000313" key="3">
    <source>
        <dbReference type="EMBL" id="GCB25957.1"/>
    </source>
</evidence>
<dbReference type="PANTHER" id="PTHR31956:SF24">
    <property type="entry name" value="PHOSPHOESTERASE SUPERFAMILY PROTEIN (AFU_ORTHOLOGUE AFUA_1G17590)"/>
    <property type="match status" value="1"/>
</dbReference>
<protein>
    <submittedName>
        <fullName evidence="3">Non-specific phospholipase C6</fullName>
    </submittedName>
</protein>
<keyword evidence="2" id="KW-0732">Signal</keyword>
<dbReference type="Gene3D" id="3.40.720.10">
    <property type="entry name" value="Alkaline Phosphatase, subunit A"/>
    <property type="match status" value="2"/>
</dbReference>
<dbReference type="InterPro" id="IPR017850">
    <property type="entry name" value="Alkaline_phosphatase_core_sf"/>
</dbReference>
<dbReference type="EMBL" id="BDHI01000028">
    <property type="protein sequence ID" value="GCB25957.1"/>
    <property type="molecule type" value="Genomic_DNA"/>
</dbReference>
<gene>
    <name evidence="3" type="ORF">AAWM_08842</name>
</gene>
<proteinExistence type="predicted"/>
<dbReference type="InterPro" id="IPR007312">
    <property type="entry name" value="Phosphoesterase"/>
</dbReference>
<dbReference type="GO" id="GO:0016788">
    <property type="term" value="F:hydrolase activity, acting on ester bonds"/>
    <property type="evidence" value="ECO:0007669"/>
    <property type="project" value="InterPro"/>
</dbReference>
<accession>A0A401L373</accession>